<gene>
    <name evidence="1" type="ORF">CMMCAS07_14340</name>
</gene>
<dbReference type="AlphaFoldDB" id="A0A251XG97"/>
<accession>A0A251XG97</accession>
<evidence type="ECO:0000313" key="2">
    <source>
        <dbReference type="Proteomes" id="UP000195062"/>
    </source>
</evidence>
<organism evidence="1 2">
    <name type="scientific">Clavibacter michiganensis subsp. michiganensis</name>
    <dbReference type="NCBI Taxonomy" id="33013"/>
    <lineage>
        <taxon>Bacteria</taxon>
        <taxon>Bacillati</taxon>
        <taxon>Actinomycetota</taxon>
        <taxon>Actinomycetes</taxon>
        <taxon>Micrococcales</taxon>
        <taxon>Microbacteriaceae</taxon>
        <taxon>Clavibacter</taxon>
    </lineage>
</organism>
<keyword evidence="2" id="KW-1185">Reference proteome</keyword>
<evidence type="ECO:0000313" key="1">
    <source>
        <dbReference type="EMBL" id="OUE01485.1"/>
    </source>
</evidence>
<dbReference type="EMBL" id="MDHH01000003">
    <property type="protein sequence ID" value="OUE01485.1"/>
    <property type="molecule type" value="Genomic_DNA"/>
</dbReference>
<name>A0A251XG97_CLAMM</name>
<dbReference type="Proteomes" id="UP000195062">
    <property type="component" value="Unassembled WGS sequence"/>
</dbReference>
<protein>
    <submittedName>
        <fullName evidence="1">Uncharacterized protein</fullName>
    </submittedName>
</protein>
<reference evidence="1 2" key="1">
    <citation type="submission" date="2016-08" db="EMBL/GenBank/DDBJ databases">
        <title>Genome sequence of Clavibacter michiganensis subsp. michiganensis strain CASJ007.</title>
        <authorList>
            <person name="Thapa S.P."/>
            <person name="Coaker G."/>
        </authorList>
    </citation>
    <scope>NUCLEOTIDE SEQUENCE [LARGE SCALE GENOMIC DNA]</scope>
    <source>
        <strain evidence="1">CASJ007</strain>
    </source>
</reference>
<sequence>MPLEADLLAHLAKFDTAPFLFVGSGISRRYIATDDWMGLLRRFADKTDYPFERYRADASRNPAVMATSIADEFNPIWWESDEYAPSRIAFPDPESKQSPLKIEVARYVLSASANRPTAGVLFDELSLLSKAVVEGVITTNYDVLLESVFPDFKVYSGQDALLFNTTYGVGELFKIHGDAQFPETMVLTAEDFERFNDRNKYLAAKLLTIFVEHPVIFLGYSLADPNVREILLNISAVLTPANLEKLRDRLIFVKWSETGAQDDVVSTFHSIDGNQIPIISITVSDFTGVFSAIAKLKPRIPSGVLRRVKEQVYDLVSTSESKGTLLVRDLEDDVDPSQVEIVIGVGVRQQLALEGLVDGIENRLCWRCLTNR</sequence>
<dbReference type="Pfam" id="PF13289">
    <property type="entry name" value="SIR2_2"/>
    <property type="match status" value="1"/>
</dbReference>
<proteinExistence type="predicted"/>
<comment type="caution">
    <text evidence="1">The sequence shown here is derived from an EMBL/GenBank/DDBJ whole genome shotgun (WGS) entry which is preliminary data.</text>
</comment>